<name>A0A920CE33_9BACL</name>
<keyword evidence="1" id="KW-0472">Membrane</keyword>
<evidence type="ECO:0000313" key="3">
    <source>
        <dbReference type="EMBL" id="GIO36521.1"/>
    </source>
</evidence>
<evidence type="ECO:0000256" key="1">
    <source>
        <dbReference type="SAM" id="Phobius"/>
    </source>
</evidence>
<evidence type="ECO:0000259" key="2">
    <source>
        <dbReference type="Pfam" id="PF07693"/>
    </source>
</evidence>
<reference evidence="3 4" key="1">
    <citation type="submission" date="2021-03" db="EMBL/GenBank/DDBJ databases">
        <title>Antimicrobial resistance genes in bacteria isolated from Japanese honey, and their potential for conferring macrolide and lincosamide resistance in the American foulbrood pathogen Paenibacillus larvae.</title>
        <authorList>
            <person name="Okamoto M."/>
            <person name="Kumagai M."/>
            <person name="Kanamori H."/>
            <person name="Takamatsu D."/>
        </authorList>
    </citation>
    <scope>NUCLEOTIDE SEQUENCE [LARGE SCALE GENOMIC DNA]</scope>
    <source>
        <strain evidence="3 4">J41TS12</strain>
    </source>
</reference>
<feature type="domain" description="KAP NTPase" evidence="2">
    <location>
        <begin position="147"/>
        <end position="394"/>
    </location>
</feature>
<keyword evidence="1" id="KW-1133">Transmembrane helix</keyword>
<feature type="transmembrane region" description="Helical" evidence="1">
    <location>
        <begin position="93"/>
        <end position="115"/>
    </location>
</feature>
<dbReference type="Gene3D" id="3.40.50.300">
    <property type="entry name" value="P-loop containing nucleotide triphosphate hydrolases"/>
    <property type="match status" value="1"/>
</dbReference>
<dbReference type="AlphaFoldDB" id="A0A920CE33"/>
<dbReference type="Pfam" id="PF07693">
    <property type="entry name" value="KAP_NTPase"/>
    <property type="match status" value="1"/>
</dbReference>
<dbReference type="SUPFAM" id="SSF52540">
    <property type="entry name" value="P-loop containing nucleoside triphosphate hydrolases"/>
    <property type="match status" value="1"/>
</dbReference>
<feature type="transmembrane region" description="Helical" evidence="1">
    <location>
        <begin position="37"/>
        <end position="55"/>
    </location>
</feature>
<proteinExistence type="predicted"/>
<organism evidence="3 4">
    <name type="scientific">Paenibacillus antibioticophila</name>
    <dbReference type="NCBI Taxonomy" id="1274374"/>
    <lineage>
        <taxon>Bacteria</taxon>
        <taxon>Bacillati</taxon>
        <taxon>Bacillota</taxon>
        <taxon>Bacilli</taxon>
        <taxon>Bacillales</taxon>
        <taxon>Paenibacillaceae</taxon>
        <taxon>Paenibacillus</taxon>
    </lineage>
</organism>
<sequence length="814" mass="95385">MPKKKKEDHIQLRSTITKALLFTMISLVLFYPFNPKFIVYIAFMGVVWGVLILNYKSGKNLPFFFSAIMFSLANLLALTFMKWAVHRSLHIDWINIALCLAYVCALLILGCICLFKARGKEQAQKDDNHLFTARKYDLDRIKKYIENEEIVGVNGRWGSGKSFLVAELKKQLNESGKYIFIEIDLLSCNLDELQVILLGEMERVLNEHKIVPAHSTKLKRIIQDNAIYHSLYMLLMQDNMSYSEALNGFMQEISKLGKSIVIVYEDIDRITNIDVVKKIFSISEKLASKHIKIIYQYEESNLRKLGLERDYLEKYIPFIVNLTPVNLKEILATLLKDEGIDERILTAKDFDYLAYPIRSNYYLEQALAIRQANSLKMYNFPARKIRSFIKELEINLIEHTEYHQKELKQAVINFYFTKHFLPDLYDLFNLEEGLLDTIKFEYEDRQYTILELISFKKAHQEDSSKGLSSEQIERILESRENKDKLFLLNLFQYELDIQEIKRDFNEIVNESFANIRRKASNEKKDRLLWNLLCNGKSEYTDYEAAARKFIKDVLSKPESKQRDAFENYLKELYGGSLEKRDNRTIFRIGIPTFVSLAQALRVSNASDQDWIKFMHFYFDYTGKEAADMDLIQVLNYFNLSSKEVYLSILKKFNALNIVGNMNKEMGYRRFLKRFLEALSVLGFANTLELWRLDSPNEVALQERDVEDATKYIRIDLLKMQSEIGIEVIKEDLATIVEFINKNIEIVKCEQILATNEPRMSSTMSSKFIHQEEVDRLSELYQNAGKDLFIKELVESYKNNRISAYEVNELVKRNL</sequence>
<dbReference type="Proteomes" id="UP000681162">
    <property type="component" value="Unassembled WGS sequence"/>
</dbReference>
<evidence type="ECO:0000313" key="4">
    <source>
        <dbReference type="Proteomes" id="UP000681162"/>
    </source>
</evidence>
<comment type="caution">
    <text evidence="3">The sequence shown here is derived from an EMBL/GenBank/DDBJ whole genome shotgun (WGS) entry which is preliminary data.</text>
</comment>
<accession>A0A920CE33</accession>
<dbReference type="RefSeq" id="WP_212938873.1">
    <property type="nucleotide sequence ID" value="NZ_BORR01000004.1"/>
</dbReference>
<keyword evidence="1" id="KW-0812">Transmembrane</keyword>
<dbReference type="EMBL" id="BORR01000004">
    <property type="protein sequence ID" value="GIO36521.1"/>
    <property type="molecule type" value="Genomic_DNA"/>
</dbReference>
<dbReference type="InterPro" id="IPR027417">
    <property type="entry name" value="P-loop_NTPase"/>
</dbReference>
<protein>
    <recommendedName>
        <fullName evidence="2">KAP NTPase domain-containing protein</fullName>
    </recommendedName>
</protein>
<feature type="transmembrane region" description="Helical" evidence="1">
    <location>
        <begin position="62"/>
        <end position="81"/>
    </location>
</feature>
<dbReference type="InterPro" id="IPR011646">
    <property type="entry name" value="KAP_P-loop"/>
</dbReference>
<keyword evidence="4" id="KW-1185">Reference proteome</keyword>
<gene>
    <name evidence="3" type="ORF">J41TS12_13820</name>
</gene>